<dbReference type="GO" id="GO:0004143">
    <property type="term" value="F:ATP-dependent diacylglycerol kinase activity"/>
    <property type="evidence" value="ECO:0007669"/>
    <property type="project" value="TreeGrafter"/>
</dbReference>
<dbReference type="SUPFAM" id="SSF111331">
    <property type="entry name" value="NAD kinase/diacylglycerol kinase-like"/>
    <property type="match status" value="1"/>
</dbReference>
<dbReference type="InterPro" id="IPR001206">
    <property type="entry name" value="Diacylglycerol_kinase_cat_dom"/>
</dbReference>
<keyword evidence="9" id="KW-0443">Lipid metabolism</keyword>
<keyword evidence="11" id="KW-1208">Phospholipid metabolism</keyword>
<dbReference type="Pfam" id="PF19279">
    <property type="entry name" value="YegS_C"/>
    <property type="match status" value="1"/>
</dbReference>
<dbReference type="RefSeq" id="WP_167467132.1">
    <property type="nucleotide sequence ID" value="NZ_AP018823.1"/>
</dbReference>
<dbReference type="Proteomes" id="UP000198290">
    <property type="component" value="Chromosome"/>
</dbReference>
<dbReference type="STRING" id="332411.VI06_14395"/>
<dbReference type="GO" id="GO:0005524">
    <property type="term" value="F:ATP binding"/>
    <property type="evidence" value="ECO:0007669"/>
    <property type="project" value="UniProtKB-KW"/>
</dbReference>
<dbReference type="InterPro" id="IPR016064">
    <property type="entry name" value="NAD/diacylglycerol_kinase_sf"/>
</dbReference>
<feature type="domain" description="DAGKc" evidence="12">
    <location>
        <begin position="1"/>
        <end position="133"/>
    </location>
</feature>
<evidence type="ECO:0000256" key="8">
    <source>
        <dbReference type="ARBA" id="ARBA00022842"/>
    </source>
</evidence>
<gene>
    <name evidence="13" type="ORF">DLM_2985</name>
</gene>
<reference evidence="14" key="3">
    <citation type="journal article" date="2017" name="Plant Physiol. Biochem.">
        <title>Differential oxidative and antioxidative response of duckweed Lemna minor toward plant growth promoting/inhibiting bacteria.</title>
        <authorList>
            <person name="Ishizawa H."/>
            <person name="Kuroda M."/>
            <person name="Morikawa M."/>
            <person name="Ike M."/>
        </authorList>
    </citation>
    <scope>NUCLEOTIDE SEQUENCE [LARGE SCALE GENOMIC DNA]</scope>
    <source>
        <strain evidence="14">H3</strain>
    </source>
</reference>
<evidence type="ECO:0000256" key="3">
    <source>
        <dbReference type="ARBA" id="ARBA00022679"/>
    </source>
</evidence>
<keyword evidence="4" id="KW-0479">Metal-binding</keyword>
<reference evidence="13 14" key="2">
    <citation type="journal article" date="2017" name="Genome Announc.">
        <title>Draft genome sequence of Aquitalea magnusonii strain H3, a plant growth-promoting bacterium of duckweed Lemna minor.</title>
        <authorList>
            <person name="Ishizawa H."/>
            <person name="Kuroda M."/>
            <person name="Ike M."/>
        </authorList>
    </citation>
    <scope>NUCLEOTIDE SEQUENCE [LARGE SCALE GENOMIC DNA]</scope>
    <source>
        <strain evidence="13 14">H3</strain>
    </source>
</reference>
<name>A0A3G9GN74_9NEIS</name>
<evidence type="ECO:0000256" key="5">
    <source>
        <dbReference type="ARBA" id="ARBA00022741"/>
    </source>
</evidence>
<dbReference type="InterPro" id="IPR050187">
    <property type="entry name" value="Lipid_Phosphate_FormReg"/>
</dbReference>
<evidence type="ECO:0000256" key="7">
    <source>
        <dbReference type="ARBA" id="ARBA00022840"/>
    </source>
</evidence>
<keyword evidence="3" id="KW-0808">Transferase</keyword>
<dbReference type="PROSITE" id="PS50146">
    <property type="entry name" value="DAGK"/>
    <property type="match status" value="1"/>
</dbReference>
<dbReference type="Gene3D" id="3.40.50.10330">
    <property type="entry name" value="Probable inorganic polyphosphate/atp-NAD kinase, domain 1"/>
    <property type="match status" value="1"/>
</dbReference>
<dbReference type="KEGG" id="amah:DLM_2985"/>
<dbReference type="GO" id="GO:0008654">
    <property type="term" value="P:phospholipid biosynthetic process"/>
    <property type="evidence" value="ECO:0007669"/>
    <property type="project" value="UniProtKB-KW"/>
</dbReference>
<dbReference type="InterPro" id="IPR017438">
    <property type="entry name" value="ATP-NAD_kinase_N"/>
</dbReference>
<dbReference type="NCBIfam" id="TIGR00147">
    <property type="entry name" value="YegS/Rv2252/BmrU family lipid kinase"/>
    <property type="match status" value="1"/>
</dbReference>
<dbReference type="Gene3D" id="2.60.200.40">
    <property type="match status" value="1"/>
</dbReference>
<organism evidence="13 14">
    <name type="scientific">Aquitalea magnusonii</name>
    <dbReference type="NCBI Taxonomy" id="332411"/>
    <lineage>
        <taxon>Bacteria</taxon>
        <taxon>Pseudomonadati</taxon>
        <taxon>Pseudomonadota</taxon>
        <taxon>Betaproteobacteria</taxon>
        <taxon>Neisseriales</taxon>
        <taxon>Chromobacteriaceae</taxon>
        <taxon>Aquitalea</taxon>
    </lineage>
</organism>
<evidence type="ECO:0000256" key="10">
    <source>
        <dbReference type="ARBA" id="ARBA00023209"/>
    </source>
</evidence>
<dbReference type="InterPro" id="IPR045540">
    <property type="entry name" value="YegS/DAGK_C"/>
</dbReference>
<keyword evidence="14" id="KW-1185">Reference proteome</keyword>
<sequence length="311" mass="33862">MVQTRLVFILHGLRCPRSLPDRLLQRFAAHYQVDIHITTSAVSAEDMALQAVAQGCDYLIAVGGDGTIHEVINGVMRADAAARERVAVGALPFGTGNDFVRSLGVNDSLEQLEQLIASQRVRRIDLGRLSLRGEAGERVIWFGNIASLGISSAIVEQVRRLPGWLPASVAFYLSILLTLLRYRPRRMQLTLEGGEVISGDFLSLCVANGRYFGSGLGIAPMARLDDGLLEVVMIKRGGGLDFLRHLPSLRKAQPVLDERVRYLSVRSLRIEGQACPLEVDGELAGYAPVHIEVLPQALRCLSALGPQGVAH</sequence>
<dbReference type="Pfam" id="PF00781">
    <property type="entry name" value="DAGK_cat"/>
    <property type="match status" value="1"/>
</dbReference>
<accession>A0A3G9GN74</accession>
<dbReference type="GO" id="GO:0046872">
    <property type="term" value="F:metal ion binding"/>
    <property type="evidence" value="ECO:0007669"/>
    <property type="project" value="UniProtKB-KW"/>
</dbReference>
<dbReference type="SMART" id="SM00046">
    <property type="entry name" value="DAGKc"/>
    <property type="match status" value="1"/>
</dbReference>
<dbReference type="PANTHER" id="PTHR12358:SF106">
    <property type="entry name" value="LIPID KINASE YEGS"/>
    <property type="match status" value="1"/>
</dbReference>
<evidence type="ECO:0000256" key="6">
    <source>
        <dbReference type="ARBA" id="ARBA00022777"/>
    </source>
</evidence>
<keyword evidence="5" id="KW-0547">Nucleotide-binding</keyword>
<evidence type="ECO:0000259" key="12">
    <source>
        <dbReference type="PROSITE" id="PS50146"/>
    </source>
</evidence>
<evidence type="ECO:0000256" key="4">
    <source>
        <dbReference type="ARBA" id="ARBA00022723"/>
    </source>
</evidence>
<keyword evidence="7" id="KW-0067">ATP-binding</keyword>
<proteinExistence type="predicted"/>
<evidence type="ECO:0000313" key="13">
    <source>
        <dbReference type="EMBL" id="BBF86586.1"/>
    </source>
</evidence>
<keyword evidence="2" id="KW-0444">Lipid biosynthesis</keyword>
<evidence type="ECO:0000313" key="14">
    <source>
        <dbReference type="Proteomes" id="UP000198290"/>
    </source>
</evidence>
<protein>
    <submittedName>
        <fullName evidence="13">Transcription regulator</fullName>
    </submittedName>
</protein>
<evidence type="ECO:0000256" key="1">
    <source>
        <dbReference type="ARBA" id="ARBA00001946"/>
    </source>
</evidence>
<evidence type="ECO:0000256" key="9">
    <source>
        <dbReference type="ARBA" id="ARBA00023098"/>
    </source>
</evidence>
<dbReference type="EMBL" id="AP018823">
    <property type="protein sequence ID" value="BBF86586.1"/>
    <property type="molecule type" value="Genomic_DNA"/>
</dbReference>
<keyword evidence="8" id="KW-0460">Magnesium</keyword>
<dbReference type="InterPro" id="IPR005218">
    <property type="entry name" value="Diacylglycerol/lipid_kinase"/>
</dbReference>
<evidence type="ECO:0000256" key="11">
    <source>
        <dbReference type="ARBA" id="ARBA00023264"/>
    </source>
</evidence>
<keyword evidence="6" id="KW-0418">Kinase</keyword>
<dbReference type="PANTHER" id="PTHR12358">
    <property type="entry name" value="SPHINGOSINE KINASE"/>
    <property type="match status" value="1"/>
</dbReference>
<dbReference type="AlphaFoldDB" id="A0A3G9GN74"/>
<dbReference type="GO" id="GO:0005886">
    <property type="term" value="C:plasma membrane"/>
    <property type="evidence" value="ECO:0007669"/>
    <property type="project" value="TreeGrafter"/>
</dbReference>
<keyword evidence="10" id="KW-0594">Phospholipid biosynthesis</keyword>
<evidence type="ECO:0000256" key="2">
    <source>
        <dbReference type="ARBA" id="ARBA00022516"/>
    </source>
</evidence>
<reference evidence="14" key="1">
    <citation type="journal article" date="2017" name="Biotechnol. Biofuels">
        <title>Evaluation of environmental bacterial communities as a factor affecting the growth of duckweed Lemna minor.</title>
        <authorList>
            <person name="Ishizawa H."/>
            <person name="Kuroda M."/>
            <person name="Morikawa M."/>
            <person name="Ike M."/>
        </authorList>
    </citation>
    <scope>NUCLEOTIDE SEQUENCE [LARGE SCALE GENOMIC DNA]</scope>
    <source>
        <strain evidence="14">H3</strain>
    </source>
</reference>
<comment type="cofactor">
    <cofactor evidence="1">
        <name>Mg(2+)</name>
        <dbReference type="ChEBI" id="CHEBI:18420"/>
    </cofactor>
</comment>